<evidence type="ECO:0008006" key="3">
    <source>
        <dbReference type="Google" id="ProtNLM"/>
    </source>
</evidence>
<dbReference type="SUPFAM" id="SSF55729">
    <property type="entry name" value="Acyl-CoA N-acyltransferases (Nat)"/>
    <property type="match status" value="1"/>
</dbReference>
<gene>
    <name evidence="1" type="ORF">RHD99_13350</name>
</gene>
<accession>A0ABY9SJY6</accession>
<evidence type="ECO:0000313" key="2">
    <source>
        <dbReference type="Proteomes" id="UP001246690"/>
    </source>
</evidence>
<evidence type="ECO:0000313" key="1">
    <source>
        <dbReference type="EMBL" id="WMY76731.1"/>
    </source>
</evidence>
<protein>
    <recommendedName>
        <fullName evidence="3">N-acetyltransferase domain-containing protein</fullName>
    </recommendedName>
</protein>
<organism evidence="1 2">
    <name type="scientific">Buttiauxella selenatireducens</name>
    <dbReference type="NCBI Taxonomy" id="3073902"/>
    <lineage>
        <taxon>Bacteria</taxon>
        <taxon>Pseudomonadati</taxon>
        <taxon>Pseudomonadota</taxon>
        <taxon>Gammaproteobacteria</taxon>
        <taxon>Enterobacterales</taxon>
        <taxon>Enterobacteriaceae</taxon>
        <taxon>Buttiauxella</taxon>
    </lineage>
</organism>
<dbReference type="Gene3D" id="3.40.630.30">
    <property type="match status" value="1"/>
</dbReference>
<reference evidence="1 2" key="1">
    <citation type="submission" date="2023-09" db="EMBL/GenBank/DDBJ databases">
        <title>Buttiauxella selenatireducens sp. nov., isolated from the rhizosphere of Cardamine hupingshanesis.</title>
        <authorList>
            <person name="Zhang S."/>
            <person name="Xu Z."/>
            <person name="Wang H."/>
            <person name="Guo Y."/>
        </authorList>
    </citation>
    <scope>NUCLEOTIDE SEQUENCE [LARGE SCALE GENOMIC DNA]</scope>
    <source>
        <strain evidence="1 2">R73</strain>
    </source>
</reference>
<dbReference type="Proteomes" id="UP001246690">
    <property type="component" value="Chromosome"/>
</dbReference>
<keyword evidence="2" id="KW-1185">Reference proteome</keyword>
<sequence>MSAYMFSQYGTVPLPHDILRKHIEQWISVQENNCIDKAFSAQFPWRETGLSQDYFLQRKLCIEGKNFLTGPRYMGGDINCPFIDIVASDSDVDKDVFRVISKEWAEMKPQLIRILTPGHQKPLGTVDQLFYASPLSSASQPQSDNSVKVRLATYAELSWCRQSLSEAYQNTWSTNPGLAGSLFAIDDDELGSHISAGHAYVIMEYGVRVGLIICEEGKTVFLPSFRISEEFILPAFRGRSLASRAQRILCRHLYHTTQKVSLLTGSIIPQNLASIKAAEKAGRTCILRYHFIPVGI</sequence>
<proteinExistence type="predicted"/>
<dbReference type="InterPro" id="IPR016181">
    <property type="entry name" value="Acyl_CoA_acyltransferase"/>
</dbReference>
<dbReference type="EMBL" id="CP133838">
    <property type="protein sequence ID" value="WMY76731.1"/>
    <property type="molecule type" value="Genomic_DNA"/>
</dbReference>
<dbReference type="RefSeq" id="WP_309879157.1">
    <property type="nucleotide sequence ID" value="NZ_CP133838.1"/>
</dbReference>
<name>A0ABY9SJY6_9ENTR</name>